<protein>
    <submittedName>
        <fullName evidence="1">Uncharacterized protein</fullName>
    </submittedName>
</protein>
<name>A0AAE8YEV1_9CAUD</name>
<evidence type="ECO:0000313" key="1">
    <source>
        <dbReference type="EMBL" id="UEW68570.1"/>
    </source>
</evidence>
<proteinExistence type="predicted"/>
<accession>A0AAE8YEV1</accession>
<dbReference type="KEGG" id="vg:77944315"/>
<dbReference type="GeneID" id="77944315"/>
<reference evidence="1" key="1">
    <citation type="submission" date="2021-10" db="EMBL/GenBank/DDBJ databases">
        <authorList>
            <person name="Gelman D."/>
            <person name="Alkalay-Oren S."/>
            <person name="Coppenhagen-Glazer S."/>
            <person name="Hazan R."/>
        </authorList>
    </citation>
    <scope>NUCLEOTIDE SEQUENCE</scope>
</reference>
<sequence>MKQSGLRLFAPWIEAAKLPESEIEMMSFEQCLERALELGLRRFDRKTLAANCRIHYPHFNDVIAGRRPFNATKLHLFCMFTGCDYPRQWLAIQERRAIEEYQRLSQAAIGAYVQQVFGARQAAA</sequence>
<dbReference type="RefSeq" id="YP_010668172.1">
    <property type="nucleotide sequence ID" value="NC_070955.1"/>
</dbReference>
<dbReference type="EMBL" id="OK665842">
    <property type="protein sequence ID" value="UEW68570.1"/>
    <property type="molecule type" value="Genomic_DNA"/>
</dbReference>
<organism evidence="1 2">
    <name type="scientific">Burkholderia phage BgManors32</name>
    <dbReference type="NCBI Taxonomy" id="2894335"/>
    <lineage>
        <taxon>Viruses</taxon>
        <taxon>Duplodnaviria</taxon>
        <taxon>Heunggongvirae</taxon>
        <taxon>Uroviricota</taxon>
        <taxon>Caudoviricetes</taxon>
        <taxon>Bigmanorsvirus</taxon>
        <taxon>Bigmanorsvirus bgmanors32</taxon>
    </lineage>
</organism>
<dbReference type="Proteomes" id="UP000828188">
    <property type="component" value="Segment"/>
</dbReference>
<keyword evidence="2" id="KW-1185">Reference proteome</keyword>
<evidence type="ECO:0000313" key="2">
    <source>
        <dbReference type="Proteomes" id="UP000828188"/>
    </source>
</evidence>